<gene>
    <name evidence="4" type="ORF">FPOA_02290</name>
</gene>
<evidence type="ECO:0000256" key="2">
    <source>
        <dbReference type="SAM" id="MobiDB-lite"/>
    </source>
</evidence>
<feature type="domain" description="C2H2-type" evidence="3">
    <location>
        <begin position="180"/>
        <end position="211"/>
    </location>
</feature>
<dbReference type="OMA" id="FDSANQF"/>
<organism evidence="4 5">
    <name type="scientific">Fusarium poae</name>
    <dbReference type="NCBI Taxonomy" id="36050"/>
    <lineage>
        <taxon>Eukaryota</taxon>
        <taxon>Fungi</taxon>
        <taxon>Dikarya</taxon>
        <taxon>Ascomycota</taxon>
        <taxon>Pezizomycotina</taxon>
        <taxon>Sordariomycetes</taxon>
        <taxon>Hypocreomycetidae</taxon>
        <taxon>Hypocreales</taxon>
        <taxon>Nectriaceae</taxon>
        <taxon>Fusarium</taxon>
    </lineage>
</organism>
<feature type="region of interest" description="Disordered" evidence="2">
    <location>
        <begin position="57"/>
        <end position="136"/>
    </location>
</feature>
<dbReference type="EMBL" id="LYXU01000001">
    <property type="protein sequence ID" value="OBS28351.1"/>
    <property type="molecule type" value="Genomic_DNA"/>
</dbReference>
<keyword evidence="1" id="KW-0863">Zinc-finger</keyword>
<evidence type="ECO:0000313" key="5">
    <source>
        <dbReference type="Proteomes" id="UP000091967"/>
    </source>
</evidence>
<comment type="caution">
    <text evidence="4">The sequence shown here is derived from an EMBL/GenBank/DDBJ whole genome shotgun (WGS) entry which is preliminary data.</text>
</comment>
<feature type="compositionally biased region" description="Polar residues" evidence="2">
    <location>
        <begin position="57"/>
        <end position="71"/>
    </location>
</feature>
<sequence>MLNVERLPDDRQRLSLRLVLNLSISFQQKVPLQTRIKRADASNFQSRWFLKGTTRDVNQGQDCADGTQNRGSHSEKGQKHNKQNARPLQRPLSWPFRSGQKRSATSEELPEEDDNDGSSDKNPHKRRRLENDKTNPRFACPFFKHSPTKFIGERSCCGPGWINVQRVKEHIFRKHAAPEFQCSRCFTDFERHSDLDEHQRSTVACEVRDRPSAPLHVDKGTMQLLKQRKKSTGPVTESDKWYTMYEIIFPHETHVPSPYYELEEKVLTSPSEATVEEMFQKNLKETLPVEALTDMRLMNLIMPGVMSAFNRTLSALNDQKTTVLPVDIQQTITTSTSSWPEDTRRYAVERSPSQADITVKDEPTNMCIPLSHFDSANQFQMHTSSLGLDSMQSEANTSDTSWEAVPNSAVFVDTTHNEWNFGDDAIAETGNIQMDQWIPFDYGCVWSEGVPRD</sequence>
<evidence type="ECO:0000259" key="3">
    <source>
        <dbReference type="PROSITE" id="PS50157"/>
    </source>
</evidence>
<dbReference type="Proteomes" id="UP000091967">
    <property type="component" value="Unassembled WGS sequence"/>
</dbReference>
<name>A0A1B8B6K8_FUSPO</name>
<protein>
    <recommendedName>
        <fullName evidence="3">C2H2-type domain-containing protein</fullName>
    </recommendedName>
</protein>
<dbReference type="PANTHER" id="PTHR38166">
    <property type="entry name" value="C2H2-TYPE DOMAIN-CONTAINING PROTEIN-RELATED"/>
    <property type="match status" value="1"/>
</dbReference>
<dbReference type="STRING" id="36050.A0A1B8B6K8"/>
<dbReference type="GO" id="GO:0008270">
    <property type="term" value="F:zinc ion binding"/>
    <property type="evidence" value="ECO:0007669"/>
    <property type="project" value="UniProtKB-KW"/>
</dbReference>
<keyword evidence="1" id="KW-0862">Zinc</keyword>
<dbReference type="PANTHER" id="PTHR38166:SF1">
    <property type="entry name" value="C2H2-TYPE DOMAIN-CONTAINING PROTEIN"/>
    <property type="match status" value="1"/>
</dbReference>
<dbReference type="PROSITE" id="PS50157">
    <property type="entry name" value="ZINC_FINGER_C2H2_2"/>
    <property type="match status" value="1"/>
</dbReference>
<accession>A0A1B8B6K8</accession>
<feature type="compositionally biased region" description="Acidic residues" evidence="2">
    <location>
        <begin position="108"/>
        <end position="117"/>
    </location>
</feature>
<reference evidence="4 5" key="1">
    <citation type="submission" date="2016-06" db="EMBL/GenBank/DDBJ databases">
        <title>Living apart together: crosstalk between the core and supernumerary genomes in a fungal plant pathogen.</title>
        <authorList>
            <person name="Vanheule A."/>
            <person name="Audenaert K."/>
            <person name="Warris S."/>
            <person name="Van De Geest H."/>
            <person name="Schijlen E."/>
            <person name="Hofte M."/>
            <person name="De Saeger S."/>
            <person name="Haesaert G."/>
            <person name="Waalwijk C."/>
            <person name="Van Der Lee T."/>
        </authorList>
    </citation>
    <scope>NUCLEOTIDE SEQUENCE [LARGE SCALE GENOMIC DNA]</scope>
    <source>
        <strain evidence="4 5">2516</strain>
    </source>
</reference>
<evidence type="ECO:0000313" key="4">
    <source>
        <dbReference type="EMBL" id="OBS28351.1"/>
    </source>
</evidence>
<dbReference type="InterPro" id="IPR013087">
    <property type="entry name" value="Znf_C2H2_type"/>
</dbReference>
<keyword evidence="5" id="KW-1185">Reference proteome</keyword>
<dbReference type="AlphaFoldDB" id="A0A1B8B6K8"/>
<keyword evidence="1" id="KW-0479">Metal-binding</keyword>
<proteinExistence type="predicted"/>
<evidence type="ECO:0000256" key="1">
    <source>
        <dbReference type="PROSITE-ProRule" id="PRU00042"/>
    </source>
</evidence>